<accession>C7J5I9</accession>
<evidence type="ECO:0000313" key="1">
    <source>
        <dbReference type="EMBL" id="BAH94180.1"/>
    </source>
</evidence>
<protein>
    <submittedName>
        <fullName evidence="1">Os08g0234700 protein</fullName>
    </submittedName>
</protein>
<dbReference type="EMBL" id="AP008214">
    <property type="protein sequence ID" value="BAH94180.1"/>
    <property type="molecule type" value="Genomic_DNA"/>
</dbReference>
<reference evidence="2" key="2">
    <citation type="journal article" date="2008" name="Nucleic Acids Res.">
        <title>The rice annotation project database (RAP-DB): 2008 update.</title>
        <authorList>
            <consortium name="The rice annotation project (RAP)"/>
        </authorList>
    </citation>
    <scope>GENOME REANNOTATION</scope>
    <source>
        <strain evidence="2">cv. Nipponbare</strain>
    </source>
</reference>
<organism evidence="1 2">
    <name type="scientific">Oryza sativa subsp. japonica</name>
    <name type="common">Rice</name>
    <dbReference type="NCBI Taxonomy" id="39947"/>
    <lineage>
        <taxon>Eukaryota</taxon>
        <taxon>Viridiplantae</taxon>
        <taxon>Streptophyta</taxon>
        <taxon>Embryophyta</taxon>
        <taxon>Tracheophyta</taxon>
        <taxon>Spermatophyta</taxon>
        <taxon>Magnoliopsida</taxon>
        <taxon>Liliopsida</taxon>
        <taxon>Poales</taxon>
        <taxon>Poaceae</taxon>
        <taxon>BOP clade</taxon>
        <taxon>Oryzoideae</taxon>
        <taxon>Oryzeae</taxon>
        <taxon>Oryzinae</taxon>
        <taxon>Oryza</taxon>
        <taxon>Oryza sativa</taxon>
    </lineage>
</organism>
<evidence type="ECO:0000313" key="2">
    <source>
        <dbReference type="Proteomes" id="UP000000763"/>
    </source>
</evidence>
<name>C7J5I9_ORYSJ</name>
<sequence length="85" mass="9417">MPRLYSLGRVCAASVGSRTESRPAIEFCPTSPILRASDLFINAVRFYSIASPEAPTPTEYSEKIPNVGIGWVCIPFRLMAVKKKR</sequence>
<proteinExistence type="predicted"/>
<dbReference type="Proteomes" id="UP000000763">
    <property type="component" value="Chromosome 8"/>
</dbReference>
<dbReference type="AlphaFoldDB" id="C7J5I9"/>
<reference evidence="1 2" key="1">
    <citation type="journal article" date="2005" name="Nature">
        <title>The map-based sequence of the rice genome.</title>
        <authorList>
            <consortium name="International rice genome sequencing project (IRGSP)"/>
            <person name="Matsumoto T."/>
            <person name="Wu J."/>
            <person name="Kanamori H."/>
            <person name="Katayose Y."/>
            <person name="Fujisawa M."/>
            <person name="Namiki N."/>
            <person name="Mizuno H."/>
            <person name="Yamamoto K."/>
            <person name="Antonio B.A."/>
            <person name="Baba T."/>
            <person name="Sakata K."/>
            <person name="Nagamura Y."/>
            <person name="Aoki H."/>
            <person name="Arikawa K."/>
            <person name="Arita K."/>
            <person name="Bito T."/>
            <person name="Chiden Y."/>
            <person name="Fujitsuka N."/>
            <person name="Fukunaka R."/>
            <person name="Hamada M."/>
            <person name="Harada C."/>
            <person name="Hayashi A."/>
            <person name="Hijishita S."/>
            <person name="Honda M."/>
            <person name="Hosokawa S."/>
            <person name="Ichikawa Y."/>
            <person name="Idonuma A."/>
            <person name="Iijima M."/>
            <person name="Ikeda M."/>
            <person name="Ikeno M."/>
            <person name="Ito K."/>
            <person name="Ito S."/>
            <person name="Ito T."/>
            <person name="Ito Y."/>
            <person name="Ito Y."/>
            <person name="Iwabuchi A."/>
            <person name="Kamiya K."/>
            <person name="Karasawa W."/>
            <person name="Kurita K."/>
            <person name="Katagiri S."/>
            <person name="Kikuta A."/>
            <person name="Kobayashi H."/>
            <person name="Kobayashi N."/>
            <person name="Machita K."/>
            <person name="Maehara T."/>
            <person name="Masukawa M."/>
            <person name="Mizubayashi T."/>
            <person name="Mukai Y."/>
            <person name="Nagasaki H."/>
            <person name="Nagata Y."/>
            <person name="Naito S."/>
            <person name="Nakashima M."/>
            <person name="Nakama Y."/>
            <person name="Nakamichi Y."/>
            <person name="Nakamura M."/>
            <person name="Meguro A."/>
            <person name="Negishi M."/>
            <person name="Ohta I."/>
            <person name="Ohta T."/>
            <person name="Okamoto M."/>
            <person name="Ono N."/>
            <person name="Saji S."/>
            <person name="Sakaguchi M."/>
            <person name="Sakai K."/>
            <person name="Shibata M."/>
            <person name="Shimokawa T."/>
            <person name="Song J."/>
            <person name="Takazaki Y."/>
            <person name="Terasawa K."/>
            <person name="Tsugane M."/>
            <person name="Tsuji K."/>
            <person name="Ueda S."/>
            <person name="Waki K."/>
            <person name="Yamagata H."/>
            <person name="Yamamoto M."/>
            <person name="Yamamoto S."/>
            <person name="Yamane H."/>
            <person name="Yoshiki S."/>
            <person name="Yoshihara R."/>
            <person name="Yukawa K."/>
            <person name="Zhong H."/>
            <person name="Yano M."/>
            <person name="Yuan Q."/>
            <person name="Ouyang S."/>
            <person name="Liu J."/>
            <person name="Jones K.M."/>
            <person name="Gansberger K."/>
            <person name="Moffat K."/>
            <person name="Hill J."/>
            <person name="Bera J."/>
            <person name="Fadrosh D."/>
            <person name="Jin S."/>
            <person name="Johri S."/>
            <person name="Kim M."/>
            <person name="Overton L."/>
            <person name="Reardon M."/>
            <person name="Tsitrin T."/>
            <person name="Vuong H."/>
            <person name="Weaver B."/>
            <person name="Ciecko A."/>
            <person name="Tallon L."/>
            <person name="Jackson J."/>
            <person name="Pai G."/>
            <person name="Aken S.V."/>
            <person name="Utterback T."/>
            <person name="Reidmuller S."/>
            <person name="Feldblyum T."/>
            <person name="Hsiao J."/>
            <person name="Zismann V."/>
            <person name="Iobst S."/>
            <person name="de Vazeille A.R."/>
            <person name="Buell C.R."/>
            <person name="Ying K."/>
            <person name="Li Y."/>
            <person name="Lu T."/>
            <person name="Huang Y."/>
            <person name="Zhao Q."/>
            <person name="Feng Q."/>
            <person name="Zhang L."/>
            <person name="Zhu J."/>
            <person name="Weng Q."/>
            <person name="Mu J."/>
            <person name="Lu Y."/>
            <person name="Fan D."/>
            <person name="Liu Y."/>
            <person name="Guan J."/>
            <person name="Zhang Y."/>
            <person name="Yu S."/>
            <person name="Liu X."/>
            <person name="Zhang Y."/>
            <person name="Hong G."/>
            <person name="Han B."/>
            <person name="Choisne N."/>
            <person name="Demange N."/>
            <person name="Orjeda G."/>
            <person name="Samain S."/>
            <person name="Cattolico L."/>
            <person name="Pelletier E."/>
            <person name="Couloux A."/>
            <person name="Segurens B."/>
            <person name="Wincker P."/>
            <person name="D'Hont A."/>
            <person name="Scarpelli C."/>
            <person name="Weissenbach J."/>
            <person name="Salanoubat M."/>
            <person name="Quetier F."/>
            <person name="Yu Y."/>
            <person name="Kim H.R."/>
            <person name="Rambo T."/>
            <person name="Currie J."/>
            <person name="Collura K."/>
            <person name="Luo M."/>
            <person name="Yang T."/>
            <person name="Ammiraju J.S.S."/>
            <person name="Engler F."/>
            <person name="Soderlund C."/>
            <person name="Wing R.A."/>
            <person name="Palmer L.E."/>
            <person name="de la Bastide M."/>
            <person name="Spiegel L."/>
            <person name="Nascimento L."/>
            <person name="Zutavern T."/>
            <person name="O'Shaughnessy A."/>
            <person name="Dike S."/>
            <person name="Dedhia N."/>
            <person name="Preston R."/>
            <person name="Balija V."/>
            <person name="McCombie W.R."/>
            <person name="Chow T."/>
            <person name="Chen H."/>
            <person name="Chung M."/>
            <person name="Chen C."/>
            <person name="Shaw J."/>
            <person name="Wu H."/>
            <person name="Hsiao K."/>
            <person name="Chao Y."/>
            <person name="Chu M."/>
            <person name="Cheng C."/>
            <person name="Hour A."/>
            <person name="Lee P."/>
            <person name="Lin S."/>
            <person name="Lin Y."/>
            <person name="Liou J."/>
            <person name="Liu S."/>
            <person name="Hsing Y."/>
            <person name="Raghuvanshi S."/>
            <person name="Mohanty A."/>
            <person name="Bharti A.K."/>
            <person name="Gaur A."/>
            <person name="Gupta V."/>
            <person name="Kumar D."/>
            <person name="Ravi V."/>
            <person name="Vij S."/>
            <person name="Kapur A."/>
            <person name="Khurana P."/>
            <person name="Khurana P."/>
            <person name="Khurana J.P."/>
            <person name="Tyagi A.K."/>
            <person name="Gaikwad K."/>
            <person name="Singh A."/>
            <person name="Dalal V."/>
            <person name="Srivastava S."/>
            <person name="Dixit A."/>
            <person name="Pal A.K."/>
            <person name="Ghazi I.A."/>
            <person name="Yadav M."/>
            <person name="Pandit A."/>
            <person name="Bhargava A."/>
            <person name="Sureshbabu K."/>
            <person name="Batra K."/>
            <person name="Sharma T.R."/>
            <person name="Mohapatra T."/>
            <person name="Singh N.K."/>
            <person name="Messing J."/>
            <person name="Nelson A.B."/>
            <person name="Fuks G."/>
            <person name="Kavchok S."/>
            <person name="Keizer G."/>
            <person name="Linton E."/>
            <person name="Llaca V."/>
            <person name="Song R."/>
            <person name="Tanyolac B."/>
            <person name="Young S."/>
            <person name="Ho-Il K."/>
            <person name="Hahn J.H."/>
            <person name="Sangsakoo G."/>
            <person name="Vanavichit A."/>
            <person name="de Mattos Luiz.A.T."/>
            <person name="Zimmer P.D."/>
            <person name="Malone G."/>
            <person name="Dellagostin O."/>
            <person name="de Oliveira A.C."/>
            <person name="Bevan M."/>
            <person name="Bancroft I."/>
            <person name="Minx P."/>
            <person name="Cordum H."/>
            <person name="Wilson R."/>
            <person name="Cheng Z."/>
            <person name="Jin W."/>
            <person name="Jiang J."/>
            <person name="Leong S.A."/>
            <person name="Iwama H."/>
            <person name="Gojobori T."/>
            <person name="Itoh T."/>
            <person name="Niimura Y."/>
            <person name="Fujii Y."/>
            <person name="Habara T."/>
            <person name="Sakai H."/>
            <person name="Sato Y."/>
            <person name="Wilson G."/>
            <person name="Kumar K."/>
            <person name="McCouch S."/>
            <person name="Juretic N."/>
            <person name="Hoen D."/>
            <person name="Wright S."/>
            <person name="Bruskiewich R."/>
            <person name="Bureau T."/>
            <person name="Miyao A."/>
            <person name="Hirochika H."/>
            <person name="Nishikawa T."/>
            <person name="Kadowaki K."/>
            <person name="Sugiura M."/>
            <person name="Burr B."/>
            <person name="Sasaki T."/>
        </authorList>
    </citation>
    <scope>NUCLEOTIDE SEQUENCE [LARGE SCALE GENOMIC DNA]</scope>
    <source>
        <strain evidence="2">cv. Nipponbare</strain>
    </source>
</reference>
<gene>
    <name evidence="1" type="ordered locus">Os08g0234700</name>
</gene>
<dbReference type="KEGG" id="dosa:Os08g0234700"/>